<protein>
    <submittedName>
        <fullName evidence="2">Uncharacterized protein</fullName>
    </submittedName>
</protein>
<keyword evidence="1" id="KW-0732">Signal</keyword>
<sequence length="149" mass="16650">MLTFFLLVPHLFVAAQWDPNGPTEPGLPQGCVGSYPNITDCLKYDWNIPYPDRCAPSGPYPVPGQQVYIKDPLNFCIALPNPKSIFLQNNYYLRGKLPTIVQAEGFVQSFCMGDYLPPGSLPMNKHGIRSAHAMSLNFKTITNSRAFRL</sequence>
<proteinExistence type="predicted"/>
<dbReference type="EMBL" id="MCGO01000006">
    <property type="protein sequence ID" value="ORY50790.1"/>
    <property type="molecule type" value="Genomic_DNA"/>
</dbReference>
<evidence type="ECO:0000313" key="2">
    <source>
        <dbReference type="EMBL" id="ORY50790.1"/>
    </source>
</evidence>
<feature type="signal peptide" evidence="1">
    <location>
        <begin position="1"/>
        <end position="17"/>
    </location>
</feature>
<reference evidence="2 3" key="1">
    <citation type="submission" date="2016-07" db="EMBL/GenBank/DDBJ databases">
        <title>Pervasive Adenine N6-methylation of Active Genes in Fungi.</title>
        <authorList>
            <consortium name="DOE Joint Genome Institute"/>
            <person name="Mondo S.J."/>
            <person name="Dannebaum R.O."/>
            <person name="Kuo R.C."/>
            <person name="Labutti K."/>
            <person name="Haridas S."/>
            <person name="Kuo A."/>
            <person name="Salamov A."/>
            <person name="Ahrendt S.R."/>
            <person name="Lipzen A."/>
            <person name="Sullivan W."/>
            <person name="Andreopoulos W.B."/>
            <person name="Clum A."/>
            <person name="Lindquist E."/>
            <person name="Daum C."/>
            <person name="Ramamoorthy G.K."/>
            <person name="Gryganskyi A."/>
            <person name="Culley D."/>
            <person name="Magnuson J.K."/>
            <person name="James T.Y."/>
            <person name="O'Malley M.A."/>
            <person name="Stajich J.E."/>
            <person name="Spatafora J.W."/>
            <person name="Visel A."/>
            <person name="Grigoriev I.V."/>
        </authorList>
    </citation>
    <scope>NUCLEOTIDE SEQUENCE [LARGE SCALE GENOMIC DNA]</scope>
    <source>
        <strain evidence="2 3">JEL800</strain>
    </source>
</reference>
<dbReference type="OrthoDB" id="2150076at2759"/>
<evidence type="ECO:0000313" key="3">
    <source>
        <dbReference type="Proteomes" id="UP000193642"/>
    </source>
</evidence>
<comment type="caution">
    <text evidence="2">The sequence shown here is derived from an EMBL/GenBank/DDBJ whole genome shotgun (WGS) entry which is preliminary data.</text>
</comment>
<feature type="chain" id="PRO_5012801981" evidence="1">
    <location>
        <begin position="18"/>
        <end position="149"/>
    </location>
</feature>
<organism evidence="2 3">
    <name type="scientific">Rhizoclosmatium globosum</name>
    <dbReference type="NCBI Taxonomy" id="329046"/>
    <lineage>
        <taxon>Eukaryota</taxon>
        <taxon>Fungi</taxon>
        <taxon>Fungi incertae sedis</taxon>
        <taxon>Chytridiomycota</taxon>
        <taxon>Chytridiomycota incertae sedis</taxon>
        <taxon>Chytridiomycetes</taxon>
        <taxon>Chytridiales</taxon>
        <taxon>Chytriomycetaceae</taxon>
        <taxon>Rhizoclosmatium</taxon>
    </lineage>
</organism>
<accession>A0A1Y2CUQ9</accession>
<name>A0A1Y2CUQ9_9FUNG</name>
<gene>
    <name evidence="2" type="ORF">BCR33DRAFT_495081</name>
</gene>
<dbReference type="AlphaFoldDB" id="A0A1Y2CUQ9"/>
<evidence type="ECO:0000256" key="1">
    <source>
        <dbReference type="SAM" id="SignalP"/>
    </source>
</evidence>
<keyword evidence="3" id="KW-1185">Reference proteome</keyword>
<dbReference type="Proteomes" id="UP000193642">
    <property type="component" value="Unassembled WGS sequence"/>
</dbReference>